<name>A0ABQ5SJ54_9CHLO</name>
<dbReference type="Proteomes" id="UP001165090">
    <property type="component" value="Unassembled WGS sequence"/>
</dbReference>
<comment type="caution">
    <text evidence="1">The sequence shown here is derived from an EMBL/GenBank/DDBJ whole genome shotgun (WGS) entry which is preliminary data.</text>
</comment>
<evidence type="ECO:0000313" key="2">
    <source>
        <dbReference type="Proteomes" id="UP001165090"/>
    </source>
</evidence>
<protein>
    <submittedName>
        <fullName evidence="1">Uncharacterized protein</fullName>
    </submittedName>
</protein>
<gene>
    <name evidence="1" type="ORF">VaNZ11_014142</name>
</gene>
<dbReference type="EMBL" id="BSDZ01000086">
    <property type="protein sequence ID" value="GLI69508.1"/>
    <property type="molecule type" value="Genomic_DNA"/>
</dbReference>
<sequence length="102" mass="11381">MRPTRLQPSTPQIPIPARGRPTARLELDQRLGLLLRNVHVPLSDMEMKQRLSPFLKIIFQGIQGEGAGCSGGPPGVEFRRKLETLGGQQRLPPVAQCYQQQQ</sequence>
<proteinExistence type="predicted"/>
<accession>A0ABQ5SJ54</accession>
<evidence type="ECO:0000313" key="1">
    <source>
        <dbReference type="EMBL" id="GLI69508.1"/>
    </source>
</evidence>
<keyword evidence="2" id="KW-1185">Reference proteome</keyword>
<reference evidence="1 2" key="1">
    <citation type="journal article" date="2023" name="IScience">
        <title>Expanded male sex-determining region conserved during the evolution of homothallism in the green alga Volvox.</title>
        <authorList>
            <person name="Yamamoto K."/>
            <person name="Matsuzaki R."/>
            <person name="Mahakham W."/>
            <person name="Heman W."/>
            <person name="Sekimoto H."/>
            <person name="Kawachi M."/>
            <person name="Minakuchi Y."/>
            <person name="Toyoda A."/>
            <person name="Nozaki H."/>
        </authorList>
    </citation>
    <scope>NUCLEOTIDE SEQUENCE [LARGE SCALE GENOMIC DNA]</scope>
    <source>
        <strain evidence="1 2">NIES-4468</strain>
    </source>
</reference>
<organism evidence="1 2">
    <name type="scientific">Volvox africanus</name>
    <dbReference type="NCBI Taxonomy" id="51714"/>
    <lineage>
        <taxon>Eukaryota</taxon>
        <taxon>Viridiplantae</taxon>
        <taxon>Chlorophyta</taxon>
        <taxon>core chlorophytes</taxon>
        <taxon>Chlorophyceae</taxon>
        <taxon>CS clade</taxon>
        <taxon>Chlamydomonadales</taxon>
        <taxon>Volvocaceae</taxon>
        <taxon>Volvox</taxon>
    </lineage>
</organism>